<sequence>MAASCSRDCTTAPIPLTAARPCLPGTTSTIPTIIGVHAGAHSSPNLNSLLSHERSVLGPVTRCHHASHRDWVRKHQGNQPSGHRDNDCFCLDWQGIEAYNSAVTFLQFQATFMPQFKKNPKPKGVIGFSSKKTGAKRCLYASVEQTRSQKRG</sequence>
<name>A0A4D6L655_VIGUN</name>
<protein>
    <submittedName>
        <fullName evidence="1">Uncharacterized protein</fullName>
    </submittedName>
</protein>
<dbReference type="EMBL" id="CP039346">
    <property type="protein sequence ID" value="QCD83989.1"/>
    <property type="molecule type" value="Genomic_DNA"/>
</dbReference>
<evidence type="ECO:0000313" key="2">
    <source>
        <dbReference type="Proteomes" id="UP000501690"/>
    </source>
</evidence>
<evidence type="ECO:0000313" key="1">
    <source>
        <dbReference type="EMBL" id="QCD83989.1"/>
    </source>
</evidence>
<gene>
    <name evidence="1" type="ORF">DEO72_LG2g4338</name>
</gene>
<dbReference type="Proteomes" id="UP000501690">
    <property type="component" value="Linkage Group LG2"/>
</dbReference>
<organism evidence="1 2">
    <name type="scientific">Vigna unguiculata</name>
    <name type="common">Cowpea</name>
    <dbReference type="NCBI Taxonomy" id="3917"/>
    <lineage>
        <taxon>Eukaryota</taxon>
        <taxon>Viridiplantae</taxon>
        <taxon>Streptophyta</taxon>
        <taxon>Embryophyta</taxon>
        <taxon>Tracheophyta</taxon>
        <taxon>Spermatophyta</taxon>
        <taxon>Magnoliopsida</taxon>
        <taxon>eudicotyledons</taxon>
        <taxon>Gunneridae</taxon>
        <taxon>Pentapetalae</taxon>
        <taxon>rosids</taxon>
        <taxon>fabids</taxon>
        <taxon>Fabales</taxon>
        <taxon>Fabaceae</taxon>
        <taxon>Papilionoideae</taxon>
        <taxon>50 kb inversion clade</taxon>
        <taxon>NPAAA clade</taxon>
        <taxon>indigoferoid/millettioid clade</taxon>
        <taxon>Phaseoleae</taxon>
        <taxon>Vigna</taxon>
    </lineage>
</organism>
<keyword evidence="2" id="KW-1185">Reference proteome</keyword>
<dbReference type="AlphaFoldDB" id="A0A4D6L655"/>
<accession>A0A4D6L655</accession>
<proteinExistence type="predicted"/>
<reference evidence="1 2" key="1">
    <citation type="submission" date="2019-04" db="EMBL/GenBank/DDBJ databases">
        <title>An improved genome assembly and genetic linkage map for asparagus bean, Vigna unguiculata ssp. sesquipedialis.</title>
        <authorList>
            <person name="Xia Q."/>
            <person name="Zhang R."/>
            <person name="Dong Y."/>
        </authorList>
    </citation>
    <scope>NUCLEOTIDE SEQUENCE [LARGE SCALE GENOMIC DNA]</scope>
    <source>
        <tissue evidence="1">Leaf</tissue>
    </source>
</reference>